<feature type="domain" description="Tripartite ATP-independent periplasmic transporters DctQ component" evidence="10">
    <location>
        <begin position="129"/>
        <end position="261"/>
    </location>
</feature>
<reference evidence="11 12" key="1">
    <citation type="journal article" date="2014" name="ISME J.">
        <title>Adaptation of an abundant Roseobacter RCA organism to pelagic systems revealed by genomic and transcriptomic analyses.</title>
        <authorList>
            <person name="Voget S."/>
            <person name="Wemheuer B."/>
            <person name="Brinkhoff T."/>
            <person name="Vollmers J."/>
            <person name="Dietrich S."/>
            <person name="Giebel H.A."/>
            <person name="Beardsley C."/>
            <person name="Sardemann C."/>
            <person name="Bakenhus I."/>
            <person name="Billerbeck S."/>
            <person name="Daniel R."/>
            <person name="Simon M."/>
        </authorList>
    </citation>
    <scope>NUCLEOTIDE SEQUENCE [LARGE SCALE GENOMIC DNA]</scope>
    <source>
        <strain evidence="11 12">RCA23</strain>
    </source>
</reference>
<comment type="caution">
    <text evidence="9">Lacks conserved residue(s) required for the propagation of feature annotation.</text>
</comment>
<keyword evidence="2 9" id="KW-0813">Transport</keyword>
<evidence type="ECO:0000256" key="4">
    <source>
        <dbReference type="ARBA" id="ARBA00022519"/>
    </source>
</evidence>
<feature type="transmembrane region" description="Helical" evidence="9">
    <location>
        <begin position="153"/>
        <end position="170"/>
    </location>
</feature>
<evidence type="ECO:0000256" key="9">
    <source>
        <dbReference type="RuleBase" id="RU369079"/>
    </source>
</evidence>
<comment type="subunit">
    <text evidence="9">The complex comprises the extracytoplasmic solute receptor protein and the two transmembrane proteins.</text>
</comment>
<dbReference type="EMBL" id="CP003984">
    <property type="protein sequence ID" value="AII85842.1"/>
    <property type="molecule type" value="Genomic_DNA"/>
</dbReference>
<gene>
    <name evidence="11" type="primary">dctQ1</name>
    <name evidence="11" type="ORF">RCA23_c02780</name>
</gene>
<dbReference type="GO" id="GO:0022857">
    <property type="term" value="F:transmembrane transporter activity"/>
    <property type="evidence" value="ECO:0007669"/>
    <property type="project" value="UniProtKB-UniRule"/>
</dbReference>
<evidence type="ECO:0000256" key="7">
    <source>
        <dbReference type="ARBA" id="ARBA00023136"/>
    </source>
</evidence>
<keyword evidence="6 9" id="KW-1133">Transmembrane helix</keyword>
<feature type="transmembrane region" description="Helical" evidence="9">
    <location>
        <begin position="195"/>
        <end position="213"/>
    </location>
</feature>
<evidence type="ECO:0000259" key="10">
    <source>
        <dbReference type="Pfam" id="PF04290"/>
    </source>
</evidence>
<dbReference type="PANTHER" id="PTHR35011:SF4">
    <property type="entry name" value="SLL1102 PROTEIN"/>
    <property type="match status" value="1"/>
</dbReference>
<feature type="transmembrane region" description="Helical" evidence="9">
    <location>
        <begin position="76"/>
        <end position="97"/>
    </location>
</feature>
<protein>
    <recommendedName>
        <fullName evidence="9">TRAP transporter small permease protein</fullName>
    </recommendedName>
</protein>
<dbReference type="InterPro" id="IPR055348">
    <property type="entry name" value="DctQ"/>
</dbReference>
<evidence type="ECO:0000256" key="2">
    <source>
        <dbReference type="ARBA" id="ARBA00022448"/>
    </source>
</evidence>
<keyword evidence="3" id="KW-1003">Cell membrane</keyword>
<name>A0AAN0VHB7_9RHOB</name>
<comment type="similarity">
    <text evidence="8 9">Belongs to the TRAP transporter small permease family.</text>
</comment>
<keyword evidence="7 9" id="KW-0472">Membrane</keyword>
<feature type="transmembrane region" description="Helical" evidence="9">
    <location>
        <begin position="241"/>
        <end position="259"/>
    </location>
</feature>
<evidence type="ECO:0000313" key="12">
    <source>
        <dbReference type="Proteomes" id="UP000028680"/>
    </source>
</evidence>
<dbReference type="KEGG" id="ptp:RCA23_c02780"/>
<dbReference type="Pfam" id="PF04290">
    <property type="entry name" value="DctQ"/>
    <property type="match status" value="1"/>
</dbReference>
<dbReference type="AlphaFoldDB" id="A0AAN0VHB7"/>
<dbReference type="GO" id="GO:0005886">
    <property type="term" value="C:plasma membrane"/>
    <property type="evidence" value="ECO:0007669"/>
    <property type="project" value="UniProtKB-SubCell"/>
</dbReference>
<sequence length="290" mass="33156">MPAFFDPNLMSNHRKIRKQKMQIESLFLGRMRAPIKTGMIVFCGLTLLLYLFLVGQRMFAVEPYGMFEMIRPAGKPLVQVTLTCLAISLIFASIFLSDTKGAIETPPDGFFDLVSVVLGRLAMIMTAFIVLVMFYEVVSRYVFSRPTLWANELSLWIGCFVFLFAGLYAMQQRSHIRIYIIYDTMPWWMQKTSDCISVLLIVAFTFALVWGGYTDAENRFMRMETFGTAWDPPIPGIVKPALLIIVVLVCIQAVSNLFADWNKAPQSHTPADEIDEMEIENIRRTLEEKN</sequence>
<evidence type="ECO:0000256" key="5">
    <source>
        <dbReference type="ARBA" id="ARBA00022692"/>
    </source>
</evidence>
<keyword evidence="5 9" id="KW-0812">Transmembrane</keyword>
<dbReference type="PANTHER" id="PTHR35011">
    <property type="entry name" value="2,3-DIKETO-L-GULONATE TRAP TRANSPORTER SMALL PERMEASE PROTEIN YIAM"/>
    <property type="match status" value="1"/>
</dbReference>
<dbReference type="InterPro" id="IPR007387">
    <property type="entry name" value="TRAP_DctQ"/>
</dbReference>
<accession>A0AAN0VHB7</accession>
<keyword evidence="12" id="KW-1185">Reference proteome</keyword>
<proteinExistence type="inferred from homology"/>
<comment type="subcellular location">
    <subcellularLocation>
        <location evidence="1 9">Cell inner membrane</location>
        <topology evidence="1 9">Multi-pass membrane protein</topology>
    </subcellularLocation>
</comment>
<evidence type="ECO:0000256" key="6">
    <source>
        <dbReference type="ARBA" id="ARBA00022989"/>
    </source>
</evidence>
<keyword evidence="4 9" id="KW-0997">Cell inner membrane</keyword>
<organism evidence="11 12">
    <name type="scientific">Planktomarina temperata RCA23</name>
    <dbReference type="NCBI Taxonomy" id="666509"/>
    <lineage>
        <taxon>Bacteria</taxon>
        <taxon>Pseudomonadati</taxon>
        <taxon>Pseudomonadota</taxon>
        <taxon>Alphaproteobacteria</taxon>
        <taxon>Rhodobacterales</taxon>
        <taxon>Paracoccaceae</taxon>
        <taxon>Planktomarina</taxon>
    </lineage>
</organism>
<evidence type="ECO:0000256" key="1">
    <source>
        <dbReference type="ARBA" id="ARBA00004429"/>
    </source>
</evidence>
<evidence type="ECO:0000313" key="11">
    <source>
        <dbReference type="EMBL" id="AII85842.1"/>
    </source>
</evidence>
<evidence type="ECO:0000256" key="3">
    <source>
        <dbReference type="ARBA" id="ARBA00022475"/>
    </source>
</evidence>
<comment type="function">
    <text evidence="9">Part of the tripartite ATP-independent periplasmic (TRAP) transport system.</text>
</comment>
<dbReference type="Proteomes" id="UP000028680">
    <property type="component" value="Chromosome"/>
</dbReference>
<evidence type="ECO:0000256" key="8">
    <source>
        <dbReference type="ARBA" id="ARBA00038436"/>
    </source>
</evidence>
<feature type="transmembrane region" description="Helical" evidence="9">
    <location>
        <begin position="109"/>
        <end position="133"/>
    </location>
</feature>